<evidence type="ECO:0000256" key="8">
    <source>
        <dbReference type="ARBA" id="ARBA00022989"/>
    </source>
</evidence>
<dbReference type="InterPro" id="IPR051224">
    <property type="entry name" value="NiCoT_RcnA"/>
</dbReference>
<dbReference type="InterPro" id="IPR011541">
    <property type="entry name" value="Ni/Co_transpt_high_affinity"/>
</dbReference>
<evidence type="ECO:0000256" key="4">
    <source>
        <dbReference type="ARBA" id="ARBA00022448"/>
    </source>
</evidence>
<keyword evidence="8 13" id="KW-1133">Transmembrane helix</keyword>
<dbReference type="GO" id="GO:0010045">
    <property type="term" value="P:response to nickel cation"/>
    <property type="evidence" value="ECO:0007669"/>
    <property type="project" value="TreeGrafter"/>
</dbReference>
<keyword evidence="10" id="KW-0921">Nickel transport</keyword>
<keyword evidence="9" id="KW-0406">Ion transport</keyword>
<dbReference type="Pfam" id="PF03824">
    <property type="entry name" value="NicO"/>
    <property type="match status" value="1"/>
</dbReference>
<dbReference type="PANTHER" id="PTHR40659:SF1">
    <property type="entry name" value="NICKEL_COBALT EFFLUX SYSTEM RCNA"/>
    <property type="match status" value="1"/>
</dbReference>
<feature type="transmembrane region" description="Helical" evidence="13">
    <location>
        <begin position="144"/>
        <end position="164"/>
    </location>
</feature>
<feature type="transmembrane region" description="Helical" evidence="13">
    <location>
        <begin position="67"/>
        <end position="87"/>
    </location>
</feature>
<evidence type="ECO:0000256" key="12">
    <source>
        <dbReference type="ARBA" id="ARBA00023285"/>
    </source>
</evidence>
<dbReference type="GO" id="GO:0032025">
    <property type="term" value="P:response to cobalt ion"/>
    <property type="evidence" value="ECO:0007669"/>
    <property type="project" value="TreeGrafter"/>
</dbReference>
<feature type="transmembrane region" description="Helical" evidence="13">
    <location>
        <begin position="185"/>
        <end position="205"/>
    </location>
</feature>
<keyword evidence="3" id="KW-0171">Cobalt transport</keyword>
<gene>
    <name evidence="15" type="ORF">E4N74_10670</name>
</gene>
<dbReference type="Proteomes" id="UP001058682">
    <property type="component" value="Chromosome"/>
</dbReference>
<dbReference type="GO" id="GO:0006824">
    <property type="term" value="P:cobalt ion transport"/>
    <property type="evidence" value="ECO:0007669"/>
    <property type="project" value="UniProtKB-KW"/>
</dbReference>
<keyword evidence="11 13" id="KW-0472">Membrane</keyword>
<evidence type="ECO:0000256" key="5">
    <source>
        <dbReference type="ARBA" id="ARBA00022475"/>
    </source>
</evidence>
<dbReference type="EMBL" id="CP038804">
    <property type="protein sequence ID" value="UTY34411.1"/>
    <property type="molecule type" value="Genomic_DNA"/>
</dbReference>
<feature type="chain" id="PRO_5041900882" description="Nickel/cobalt efflux system" evidence="14">
    <location>
        <begin position="20"/>
        <end position="288"/>
    </location>
</feature>
<proteinExistence type="inferred from homology"/>
<feature type="transmembrane region" description="Helical" evidence="13">
    <location>
        <begin position="108"/>
        <end position="132"/>
    </location>
</feature>
<evidence type="ECO:0000256" key="1">
    <source>
        <dbReference type="ARBA" id="ARBA00002510"/>
    </source>
</evidence>
<evidence type="ECO:0000256" key="3">
    <source>
        <dbReference type="ARBA" id="ARBA00022426"/>
    </source>
</evidence>
<dbReference type="GO" id="GO:0015099">
    <property type="term" value="F:nickel cation transmembrane transporter activity"/>
    <property type="evidence" value="ECO:0007669"/>
    <property type="project" value="UniProtKB-UniRule"/>
</dbReference>
<feature type="transmembrane region" description="Helical" evidence="13">
    <location>
        <begin position="252"/>
        <end position="273"/>
    </location>
</feature>
<keyword evidence="6" id="KW-0533">Nickel</keyword>
<keyword evidence="14" id="KW-0732">Signal</keyword>
<evidence type="ECO:0000256" key="9">
    <source>
        <dbReference type="ARBA" id="ARBA00023065"/>
    </source>
</evidence>
<evidence type="ECO:0000313" key="16">
    <source>
        <dbReference type="Proteomes" id="UP001058682"/>
    </source>
</evidence>
<feature type="signal peptide" evidence="14">
    <location>
        <begin position="1"/>
        <end position="19"/>
    </location>
</feature>
<organism evidence="15 16">
    <name type="scientific">Treponema putidum</name>
    <dbReference type="NCBI Taxonomy" id="221027"/>
    <lineage>
        <taxon>Bacteria</taxon>
        <taxon>Pseudomonadati</taxon>
        <taxon>Spirochaetota</taxon>
        <taxon>Spirochaetia</taxon>
        <taxon>Spirochaetales</taxon>
        <taxon>Treponemataceae</taxon>
        <taxon>Treponema</taxon>
    </lineage>
</organism>
<keyword evidence="12" id="KW-0170">Cobalt</keyword>
<dbReference type="GO" id="GO:0005886">
    <property type="term" value="C:plasma membrane"/>
    <property type="evidence" value="ECO:0007669"/>
    <property type="project" value="UniProtKB-SubCell"/>
</dbReference>
<accession>A0AAE9SK14</accession>
<keyword evidence="5" id="KW-1003">Cell membrane</keyword>
<protein>
    <recommendedName>
        <fullName evidence="13">Nickel/cobalt efflux system</fullName>
    </recommendedName>
</protein>
<sequence length="288" mass="31446">MKKRWIIIFFVVNITSLFANPFTGKKNSPMPVYQGQPSENILRGQRILNQKLGDYINDWKENKNFNVLLSILAIAFLYGLVHAAGPGHRKTVIFSFYITKESNSLEPLFTGLILAGAHGGAAIVLMLIFKGLSGAILSRSNDAMIYMEGVSFLILIVLSLCGIIDALKDINTKKNSENKKLKLGAILLSGIYPCPAAMLVLVLAVSLDVLALGIFSVIAMSIGMSIPIIASGYLAWAGRTGLFYKLKNKEKLVGLIGSILQIGGYSFLLYISVKTALPFILSLFRILK</sequence>
<comment type="function">
    <text evidence="1">Efflux system for nickel and cobalt.</text>
</comment>
<dbReference type="GO" id="GO:0046583">
    <property type="term" value="F:monoatomic cation efflux transmembrane transporter activity"/>
    <property type="evidence" value="ECO:0007669"/>
    <property type="project" value="TreeGrafter"/>
</dbReference>
<comment type="similarity">
    <text evidence="13">Belongs to the NiCoT transporter (TC 2.A.52) family.</text>
</comment>
<name>A0AAE9SK14_9SPIR</name>
<evidence type="ECO:0000256" key="13">
    <source>
        <dbReference type="RuleBase" id="RU362101"/>
    </source>
</evidence>
<dbReference type="AlphaFoldDB" id="A0AAE9SK14"/>
<evidence type="ECO:0000256" key="10">
    <source>
        <dbReference type="ARBA" id="ARBA00023112"/>
    </source>
</evidence>
<reference evidence="15" key="1">
    <citation type="submission" date="2019-04" db="EMBL/GenBank/DDBJ databases">
        <title>Whole genome sequencing of oral phylogroup 2 treponemes.</title>
        <authorList>
            <person name="Chan Y."/>
            <person name="Zeng H.H."/>
            <person name="Yu X.L."/>
            <person name="Leung W.K."/>
            <person name="Watt R.M."/>
        </authorList>
    </citation>
    <scope>NUCLEOTIDE SEQUENCE</scope>
    <source>
        <strain evidence="15">OMZ 835</strain>
    </source>
</reference>
<dbReference type="PANTHER" id="PTHR40659">
    <property type="entry name" value="NICKEL/COBALT EFFLUX SYSTEM RCNA"/>
    <property type="match status" value="1"/>
</dbReference>
<keyword evidence="7 13" id="KW-0812">Transmembrane</keyword>
<evidence type="ECO:0000256" key="2">
    <source>
        <dbReference type="ARBA" id="ARBA00004651"/>
    </source>
</evidence>
<dbReference type="RefSeq" id="WP_255817558.1">
    <property type="nucleotide sequence ID" value="NZ_CP038804.1"/>
</dbReference>
<evidence type="ECO:0000313" key="15">
    <source>
        <dbReference type="EMBL" id="UTY34411.1"/>
    </source>
</evidence>
<evidence type="ECO:0000256" key="14">
    <source>
        <dbReference type="SAM" id="SignalP"/>
    </source>
</evidence>
<feature type="transmembrane region" description="Helical" evidence="13">
    <location>
        <begin position="211"/>
        <end position="236"/>
    </location>
</feature>
<comment type="subcellular location">
    <subcellularLocation>
        <location evidence="2 13">Cell membrane</location>
        <topology evidence="2 13">Multi-pass membrane protein</topology>
    </subcellularLocation>
</comment>
<evidence type="ECO:0000256" key="11">
    <source>
        <dbReference type="ARBA" id="ARBA00023136"/>
    </source>
</evidence>
<evidence type="ECO:0000256" key="6">
    <source>
        <dbReference type="ARBA" id="ARBA00022596"/>
    </source>
</evidence>
<evidence type="ECO:0000256" key="7">
    <source>
        <dbReference type="ARBA" id="ARBA00022692"/>
    </source>
</evidence>
<keyword evidence="4 13" id="KW-0813">Transport</keyword>